<evidence type="ECO:0000256" key="10">
    <source>
        <dbReference type="PIRNR" id="PIRNR036578"/>
    </source>
</evidence>
<dbReference type="Proteomes" id="UP000076722">
    <property type="component" value="Unassembled WGS sequence"/>
</dbReference>
<dbReference type="AlphaFoldDB" id="A0A164RVE9"/>
<dbReference type="CDD" id="cd00009">
    <property type="entry name" value="AAA"/>
    <property type="match status" value="1"/>
</dbReference>
<dbReference type="Pfam" id="PF25361">
    <property type="entry name" value="AAA_lid_RFC1"/>
    <property type="match status" value="1"/>
</dbReference>
<comment type="similarity">
    <text evidence="2 10">Belongs to the activator 1 large subunit family.</text>
</comment>
<evidence type="ECO:0000259" key="13">
    <source>
        <dbReference type="PROSITE" id="PS50172"/>
    </source>
</evidence>
<dbReference type="GO" id="GO:0005634">
    <property type="term" value="C:nucleus"/>
    <property type="evidence" value="ECO:0007669"/>
    <property type="project" value="UniProtKB-SubCell"/>
</dbReference>
<dbReference type="InterPro" id="IPR003959">
    <property type="entry name" value="ATPase_AAA_core"/>
</dbReference>
<dbReference type="Pfam" id="PF00004">
    <property type="entry name" value="AAA"/>
    <property type="match status" value="1"/>
</dbReference>
<dbReference type="SUPFAM" id="SSF52540">
    <property type="entry name" value="P-loop containing nucleoside triphosphate hydrolases"/>
    <property type="match status" value="1"/>
</dbReference>
<dbReference type="InterPro" id="IPR047854">
    <property type="entry name" value="RFC_lid"/>
</dbReference>
<keyword evidence="15" id="KW-1185">Reference proteome</keyword>
<dbReference type="FunFam" id="3.40.50.10190:FF:000001">
    <property type="entry name" value="Replication factor C subunit 1"/>
    <property type="match status" value="1"/>
</dbReference>
<proteinExistence type="inferred from homology"/>
<comment type="subcellular location">
    <subcellularLocation>
        <location evidence="1 10">Nucleus</location>
    </subcellularLocation>
</comment>
<dbReference type="PROSITE" id="PS50172">
    <property type="entry name" value="BRCT"/>
    <property type="match status" value="1"/>
</dbReference>
<feature type="compositionally biased region" description="Polar residues" evidence="12">
    <location>
        <begin position="56"/>
        <end position="66"/>
    </location>
</feature>
<dbReference type="PANTHER" id="PTHR23389">
    <property type="entry name" value="CHROMOSOME TRANSMISSION FIDELITY FACTOR 18"/>
    <property type="match status" value="1"/>
</dbReference>
<dbReference type="PIRSF" id="PIRSF036578">
    <property type="entry name" value="RFC1"/>
    <property type="match status" value="1"/>
</dbReference>
<feature type="compositionally biased region" description="Basic and acidic residues" evidence="12">
    <location>
        <begin position="187"/>
        <end position="200"/>
    </location>
</feature>
<keyword evidence="4" id="KW-0597">Phosphoprotein</keyword>
<dbReference type="InterPro" id="IPR008921">
    <property type="entry name" value="DNA_pol3_clamp-load_cplx_C"/>
</dbReference>
<feature type="compositionally biased region" description="Basic residues" evidence="12">
    <location>
        <begin position="922"/>
        <end position="933"/>
    </location>
</feature>
<evidence type="ECO:0000256" key="6">
    <source>
        <dbReference type="ARBA" id="ARBA00022741"/>
    </source>
</evidence>
<dbReference type="Pfam" id="PF00533">
    <property type="entry name" value="BRCT"/>
    <property type="match status" value="1"/>
</dbReference>
<dbReference type="Gene3D" id="3.40.50.10190">
    <property type="entry name" value="BRCT domain"/>
    <property type="match status" value="1"/>
</dbReference>
<dbReference type="GO" id="GO:0016887">
    <property type="term" value="F:ATP hydrolysis activity"/>
    <property type="evidence" value="ECO:0007669"/>
    <property type="project" value="InterPro"/>
</dbReference>
<feature type="compositionally biased region" description="Basic residues" evidence="12">
    <location>
        <begin position="150"/>
        <end position="160"/>
    </location>
</feature>
<accession>A0A164RVE9</accession>
<dbReference type="InterPro" id="IPR013725">
    <property type="entry name" value="DNA_replication_fac_RFC1_C"/>
</dbReference>
<keyword evidence="7 10" id="KW-0067">ATP-binding</keyword>
<feature type="compositionally biased region" description="Acidic residues" evidence="12">
    <location>
        <begin position="890"/>
        <end position="901"/>
    </location>
</feature>
<evidence type="ECO:0000256" key="5">
    <source>
        <dbReference type="ARBA" id="ARBA00022705"/>
    </source>
</evidence>
<dbReference type="CDD" id="cd17752">
    <property type="entry name" value="BRCT_RFC1"/>
    <property type="match status" value="1"/>
</dbReference>
<dbReference type="Gene3D" id="1.20.272.10">
    <property type="match status" value="1"/>
</dbReference>
<evidence type="ECO:0000256" key="12">
    <source>
        <dbReference type="SAM" id="MobiDB-lite"/>
    </source>
</evidence>
<evidence type="ECO:0000256" key="8">
    <source>
        <dbReference type="ARBA" id="ARBA00023125"/>
    </source>
</evidence>
<protein>
    <recommendedName>
        <fullName evidence="3 10">Replication factor C subunit 1</fullName>
    </recommendedName>
</protein>
<dbReference type="InterPro" id="IPR012178">
    <property type="entry name" value="RFC1"/>
</dbReference>
<dbReference type="SMART" id="SM00292">
    <property type="entry name" value="BRCT"/>
    <property type="match status" value="1"/>
</dbReference>
<name>A0A164RVE9_9AGAM</name>
<evidence type="ECO:0000256" key="7">
    <source>
        <dbReference type="ARBA" id="ARBA00022840"/>
    </source>
</evidence>
<evidence type="ECO:0000256" key="1">
    <source>
        <dbReference type="ARBA" id="ARBA00004123"/>
    </source>
</evidence>
<evidence type="ECO:0000256" key="4">
    <source>
        <dbReference type="ARBA" id="ARBA00022553"/>
    </source>
</evidence>
<feature type="compositionally biased region" description="Basic and acidic residues" evidence="12">
    <location>
        <begin position="902"/>
        <end position="921"/>
    </location>
</feature>
<dbReference type="EMBL" id="KV419418">
    <property type="protein sequence ID" value="KZS90926.1"/>
    <property type="molecule type" value="Genomic_DNA"/>
</dbReference>
<feature type="region of interest" description="Disordered" evidence="12">
    <location>
        <begin position="1"/>
        <end position="213"/>
    </location>
</feature>
<dbReference type="InterPro" id="IPR036420">
    <property type="entry name" value="BRCT_dom_sf"/>
</dbReference>
<dbReference type="GO" id="GO:0005663">
    <property type="term" value="C:DNA replication factor C complex"/>
    <property type="evidence" value="ECO:0007669"/>
    <property type="project" value="InterPro"/>
</dbReference>
<dbReference type="OrthoDB" id="446168at2759"/>
<dbReference type="PANTHER" id="PTHR23389:SF6">
    <property type="entry name" value="REPLICATION FACTOR C SUBUNIT 1"/>
    <property type="match status" value="1"/>
</dbReference>
<dbReference type="Gene3D" id="3.40.50.300">
    <property type="entry name" value="P-loop containing nucleotide triphosphate hydrolases"/>
    <property type="match status" value="1"/>
</dbReference>
<evidence type="ECO:0000256" key="9">
    <source>
        <dbReference type="ARBA" id="ARBA00023242"/>
    </source>
</evidence>
<dbReference type="InterPro" id="IPR001357">
    <property type="entry name" value="BRCT_dom"/>
</dbReference>
<sequence>MPATTKATHKPSGSAPSADSPSLKHFFKQSASQPKASSQDSTAIDLTGDEDRAGPSNKSTPGTSPATPAILKATKLKSEAGPEQTTRKAPSLTKRKAAVISDDESDLESPPKKKASTSKVAKTETAKAKPRKSHVISSDEDEEDSPPAKKVTKKPPKKASRKDDDFIVSDGSEIEEKPKKKTPKKAAKVDKPAPKKKATEDNDPLIDPPKPKFNYAAKAAKLAAGPSAPGSKEVPVGQPNCLAGLAFVFTGELTSLAREEAQDLAKRYGGRVTLQPSSKTSYVILGNDAGPKKLEAIKKHGLPTLDEDGFLELIRTRKGVLDEATKKKMQDEERKIKEAAKDLELREKAAAKEAAKPGAAAGAAPSGQLWTTKYAPQTLKEICGNKGQVEKLQKWLHDWPSSLKSGFKKPGKDGMNIFRAVMITGPPGIGKTTSAHLCAKLEGYTPIELNASDARSKKLVESSTNINNTSLDGFLVGDKKTNVVGMEITNKTVLIMDEVDGMSAGDRGGIGALNALIRKSRIPIICIANDRTAQKMKPLSSTTFNLPFRRPEAAAIRSRIKTIAYKEKLDIPANVVDQLVNGTQSDIRQVLNMLSTWKLSSNSIDFDQGKELSKSNEKYVLMTPFNVTFKILGPYLFSSTARETLSEKMELYFHDMSLVPLFIQENYLKTEPAKCRGLDGPELAMKRLELMDRAASSISDGDLVDNMIHSSEQHWSLLPLHAALSTIRPSSFLFGTGGGYGSPNPQSFPAWLGQNSKQSKLKRQLGDIQIRMRLKVSGDKLEIRQHYIPALFPRLVMPLMESGASAVDEVIESMDEYFLSREDWDSLVELGVGDHKDEAVLKKISTATKTSFTRTYNTQDHPIPFHKATDLGKVPKKLGDGPAPDHEDVFDVDDDVEEEDTKESKDVDSISKDKLIKESKPKGKAKAKTSKKD</sequence>
<dbReference type="SUPFAM" id="SSF48019">
    <property type="entry name" value="post-AAA+ oligomerization domain-like"/>
    <property type="match status" value="1"/>
</dbReference>
<reference evidence="14 15" key="1">
    <citation type="journal article" date="2016" name="Mol. Biol. Evol.">
        <title>Comparative Genomics of Early-Diverging Mushroom-Forming Fungi Provides Insights into the Origins of Lignocellulose Decay Capabilities.</title>
        <authorList>
            <person name="Nagy L.G."/>
            <person name="Riley R."/>
            <person name="Tritt A."/>
            <person name="Adam C."/>
            <person name="Daum C."/>
            <person name="Floudas D."/>
            <person name="Sun H."/>
            <person name="Yadav J.S."/>
            <person name="Pangilinan J."/>
            <person name="Larsson K.H."/>
            <person name="Matsuura K."/>
            <person name="Barry K."/>
            <person name="Labutti K."/>
            <person name="Kuo R."/>
            <person name="Ohm R.A."/>
            <person name="Bhattacharya S.S."/>
            <person name="Shirouzu T."/>
            <person name="Yoshinaga Y."/>
            <person name="Martin F.M."/>
            <person name="Grigoriev I.V."/>
            <person name="Hibbett D.S."/>
        </authorList>
    </citation>
    <scope>NUCLEOTIDE SEQUENCE [LARGE SCALE GENOMIC DNA]</scope>
    <source>
        <strain evidence="14 15">HHB9708</strain>
    </source>
</reference>
<feature type="compositionally biased region" description="Low complexity" evidence="12">
    <location>
        <begin position="28"/>
        <end position="41"/>
    </location>
</feature>
<feature type="coiled-coil region" evidence="11">
    <location>
        <begin position="322"/>
        <end position="349"/>
    </location>
</feature>
<evidence type="ECO:0000313" key="15">
    <source>
        <dbReference type="Proteomes" id="UP000076722"/>
    </source>
</evidence>
<evidence type="ECO:0000256" key="11">
    <source>
        <dbReference type="SAM" id="Coils"/>
    </source>
</evidence>
<evidence type="ECO:0000256" key="2">
    <source>
        <dbReference type="ARBA" id="ARBA00006116"/>
    </source>
</evidence>
<dbReference type="SUPFAM" id="SSF52113">
    <property type="entry name" value="BRCT domain"/>
    <property type="match status" value="1"/>
</dbReference>
<feature type="region of interest" description="Disordered" evidence="12">
    <location>
        <begin position="857"/>
        <end position="933"/>
    </location>
</feature>
<keyword evidence="8" id="KW-0238">DNA-binding</keyword>
<organism evidence="14 15">
    <name type="scientific">Sistotremastrum niveocremeum HHB9708</name>
    <dbReference type="NCBI Taxonomy" id="1314777"/>
    <lineage>
        <taxon>Eukaryota</taxon>
        <taxon>Fungi</taxon>
        <taxon>Dikarya</taxon>
        <taxon>Basidiomycota</taxon>
        <taxon>Agaricomycotina</taxon>
        <taxon>Agaricomycetes</taxon>
        <taxon>Sistotremastrales</taxon>
        <taxon>Sistotremastraceae</taxon>
        <taxon>Sertulicium</taxon>
        <taxon>Sertulicium niveocremeum</taxon>
    </lineage>
</organism>
<keyword evidence="11" id="KW-0175">Coiled coil</keyword>
<dbReference type="CDD" id="cd18140">
    <property type="entry name" value="HLD_clamp_RFC"/>
    <property type="match status" value="1"/>
</dbReference>
<evidence type="ECO:0000313" key="14">
    <source>
        <dbReference type="EMBL" id="KZS90926.1"/>
    </source>
</evidence>
<dbReference type="GO" id="GO:0003677">
    <property type="term" value="F:DNA binding"/>
    <property type="evidence" value="ECO:0007669"/>
    <property type="project" value="UniProtKB-KW"/>
</dbReference>
<evidence type="ECO:0000256" key="3">
    <source>
        <dbReference type="ARBA" id="ARBA00020401"/>
    </source>
</evidence>
<dbReference type="GO" id="GO:0003689">
    <property type="term" value="F:DNA clamp loader activity"/>
    <property type="evidence" value="ECO:0007669"/>
    <property type="project" value="UniProtKB-UniRule"/>
</dbReference>
<dbReference type="InterPro" id="IPR027417">
    <property type="entry name" value="P-loop_NTPase"/>
</dbReference>
<keyword evidence="6 10" id="KW-0547">Nucleotide-binding</keyword>
<dbReference type="STRING" id="1314777.A0A164RVE9"/>
<dbReference type="InterPro" id="IPR003593">
    <property type="entry name" value="AAA+_ATPase"/>
</dbReference>
<keyword evidence="5 10" id="KW-0235">DNA replication</keyword>
<keyword evidence="9 10" id="KW-0539">Nucleus</keyword>
<dbReference type="GO" id="GO:0006271">
    <property type="term" value="P:DNA strand elongation involved in DNA replication"/>
    <property type="evidence" value="ECO:0007669"/>
    <property type="project" value="UniProtKB-ARBA"/>
</dbReference>
<dbReference type="FunFam" id="3.40.50.300:FF:000395">
    <property type="entry name" value="Replication factor C subunit 1"/>
    <property type="match status" value="1"/>
</dbReference>
<feature type="compositionally biased region" description="Basic and acidic residues" evidence="12">
    <location>
        <begin position="877"/>
        <end position="889"/>
    </location>
</feature>
<dbReference type="GO" id="GO:0005524">
    <property type="term" value="F:ATP binding"/>
    <property type="evidence" value="ECO:0007669"/>
    <property type="project" value="UniProtKB-UniRule"/>
</dbReference>
<dbReference type="SMART" id="SM00382">
    <property type="entry name" value="AAA"/>
    <property type="match status" value="1"/>
</dbReference>
<dbReference type="FunFam" id="1.10.8.60:FF:000021">
    <property type="entry name" value="Replication factor C subunit 1"/>
    <property type="match status" value="1"/>
</dbReference>
<dbReference type="FunFam" id="1.20.272.10:FF:000005">
    <property type="entry name" value="Replication factor C subunit 1"/>
    <property type="match status" value="1"/>
</dbReference>
<gene>
    <name evidence="14" type="ORF">SISNIDRAFT_479328</name>
</gene>
<dbReference type="Gene3D" id="1.10.8.60">
    <property type="match status" value="1"/>
</dbReference>
<dbReference type="GO" id="GO:0006281">
    <property type="term" value="P:DNA repair"/>
    <property type="evidence" value="ECO:0007669"/>
    <property type="project" value="InterPro"/>
</dbReference>
<feature type="domain" description="BRCT" evidence="13">
    <location>
        <begin position="237"/>
        <end position="318"/>
    </location>
</feature>
<dbReference type="Pfam" id="PF08519">
    <property type="entry name" value="RFC1"/>
    <property type="match status" value="1"/>
</dbReference>
<feature type="compositionally biased region" description="Low complexity" evidence="12">
    <location>
        <begin position="11"/>
        <end position="21"/>
    </location>
</feature>